<dbReference type="OrthoDB" id="1046473at2"/>
<dbReference type="EMBL" id="QRZC01000036">
    <property type="protein sequence ID" value="RGV37449.1"/>
    <property type="molecule type" value="Genomic_DNA"/>
</dbReference>
<dbReference type="EMBL" id="QSHA01000004">
    <property type="protein sequence ID" value="RHB74753.1"/>
    <property type="molecule type" value="Genomic_DNA"/>
</dbReference>
<dbReference type="Proteomes" id="UP000095614">
    <property type="component" value="Unassembled WGS sequence"/>
</dbReference>
<evidence type="ECO:0000313" key="22">
    <source>
        <dbReference type="Proteomes" id="UP000284514"/>
    </source>
</evidence>
<evidence type="ECO:0000313" key="17">
    <source>
        <dbReference type="EMBL" id="RHB74753.1"/>
    </source>
</evidence>
<dbReference type="EMBL" id="JAQNSB010000001">
    <property type="protein sequence ID" value="MDC1853315.1"/>
    <property type="molecule type" value="Genomic_DNA"/>
</dbReference>
<proteinExistence type="predicted"/>
<dbReference type="EMBL" id="WCUP01000003">
    <property type="protein sequence ID" value="KAB4110714.1"/>
    <property type="molecule type" value="Genomic_DNA"/>
</dbReference>
<dbReference type="EMBL" id="QSIF01000005">
    <property type="protein sequence ID" value="RHC75330.1"/>
    <property type="molecule type" value="Genomic_DNA"/>
</dbReference>
<evidence type="ECO:0000313" key="3">
    <source>
        <dbReference type="EMBL" id="CUP09864.1"/>
    </source>
</evidence>
<evidence type="ECO:0000313" key="29">
    <source>
        <dbReference type="Proteomes" id="UP000441711"/>
    </source>
</evidence>
<dbReference type="InterPro" id="IPR021533">
    <property type="entry name" value="PepSY-like"/>
</dbReference>
<gene>
    <name evidence="18" type="ORF">DW831_05420</name>
    <name evidence="17" type="ORF">DW873_07145</name>
    <name evidence="16" type="ORF">DWW14_20180</name>
    <name evidence="15" type="ORF">DWX87_10440</name>
    <name evidence="3" type="ORF">ERS852462_02586</name>
    <name evidence="5" type="ORF">ERS852510_01577</name>
    <name evidence="4" type="ORF">ERS852554_00153</name>
    <name evidence="11" type="ORF">GAP41_03530</name>
    <name evidence="10" type="ORF">GAP55_08330</name>
    <name evidence="9" type="ORF">GAQ34_12810</name>
    <name evidence="6" type="ORF">GAQ70_04650</name>
    <name evidence="7" type="ORF">GAQ72_09735</name>
    <name evidence="8" type="ORF">GAQ75_07685</name>
    <name evidence="14" type="ORF">POZ10_09520</name>
    <name evidence="12" type="ORF">POZ22_00715</name>
    <name evidence="13" type="ORF">POZ24_07925</name>
</gene>
<dbReference type="EMBL" id="CZAF01000007">
    <property type="protein sequence ID" value="CUP09864.1"/>
    <property type="molecule type" value="Genomic_DNA"/>
</dbReference>
<evidence type="ECO:0000313" key="23">
    <source>
        <dbReference type="Proteomes" id="UP000285283"/>
    </source>
</evidence>
<dbReference type="Proteomes" id="UP000286114">
    <property type="component" value="Unassembled WGS sequence"/>
</dbReference>
<evidence type="ECO:0000313" key="25">
    <source>
        <dbReference type="Proteomes" id="UP000286114"/>
    </source>
</evidence>
<dbReference type="Proteomes" id="UP000434462">
    <property type="component" value="Unassembled WGS sequence"/>
</dbReference>
<dbReference type="EMBL" id="QRVP01000008">
    <property type="protein sequence ID" value="RGS54623.1"/>
    <property type="molecule type" value="Genomic_DNA"/>
</dbReference>
<evidence type="ECO:0000313" key="30">
    <source>
        <dbReference type="Proteomes" id="UP000442334"/>
    </source>
</evidence>
<dbReference type="EMBL" id="WCUA01000013">
    <property type="protein sequence ID" value="KAB4184557.1"/>
    <property type="molecule type" value="Genomic_DNA"/>
</dbReference>
<name>A0A174NGK3_BACUN</name>
<evidence type="ECO:0000313" key="11">
    <source>
        <dbReference type="EMBL" id="KAB4245348.1"/>
    </source>
</evidence>
<evidence type="ECO:0000313" key="19">
    <source>
        <dbReference type="Proteomes" id="UP000095614"/>
    </source>
</evidence>
<evidence type="ECO:0000259" key="2">
    <source>
        <dbReference type="Pfam" id="PF11396"/>
    </source>
</evidence>
<reference evidence="22 23" key="2">
    <citation type="submission" date="2018-08" db="EMBL/GenBank/DDBJ databases">
        <title>A genome reference for cultivated species of the human gut microbiota.</title>
        <authorList>
            <person name="Zou Y."/>
            <person name="Xue W."/>
            <person name="Luo G."/>
        </authorList>
    </citation>
    <scope>NUCLEOTIDE SEQUENCE [LARGE SCALE GENOMIC DNA]</scope>
    <source>
        <strain evidence="16 24">AF14-42</strain>
        <strain evidence="15 23">AF21-53</strain>
        <strain evidence="18 22">AM34-25</strain>
        <strain evidence="17 25">AM39-1</strain>
    </source>
</reference>
<dbReference type="Proteomes" id="UP000431575">
    <property type="component" value="Unassembled WGS sequence"/>
</dbReference>
<dbReference type="RefSeq" id="WP_005837209.1">
    <property type="nucleotide sequence ID" value="NZ_BQNO01000001.1"/>
</dbReference>
<evidence type="ECO:0000256" key="1">
    <source>
        <dbReference type="SAM" id="SignalP"/>
    </source>
</evidence>
<evidence type="ECO:0000313" key="6">
    <source>
        <dbReference type="EMBL" id="KAB4110714.1"/>
    </source>
</evidence>
<evidence type="ECO:0000313" key="4">
    <source>
        <dbReference type="EMBL" id="CUP26560.1"/>
    </source>
</evidence>
<dbReference type="EMBL" id="WCTR01000005">
    <property type="protein sequence ID" value="KAB4213611.1"/>
    <property type="molecule type" value="Genomic_DNA"/>
</dbReference>
<evidence type="ECO:0000313" key="9">
    <source>
        <dbReference type="EMBL" id="KAB4184557.1"/>
    </source>
</evidence>
<evidence type="ECO:0000313" key="21">
    <source>
        <dbReference type="Proteomes" id="UP000095788"/>
    </source>
</evidence>
<evidence type="ECO:0000313" key="14">
    <source>
        <dbReference type="EMBL" id="MDC1900860.1"/>
    </source>
</evidence>
<feature type="domain" description="Putative beta-lactamase-inhibitor-like PepSY-like" evidence="2">
    <location>
        <begin position="53"/>
        <end position="144"/>
    </location>
</feature>
<dbReference type="Proteomes" id="UP000284514">
    <property type="component" value="Unassembled WGS sequence"/>
</dbReference>
<protein>
    <submittedName>
        <fullName evidence="12">PepSY-like domain-containing protein</fullName>
    </submittedName>
    <submittedName>
        <fullName evidence="5">Protein of uncharacterized function (DUF2874)</fullName>
    </submittedName>
</protein>
<dbReference type="Proteomes" id="UP000285283">
    <property type="component" value="Unassembled WGS sequence"/>
</dbReference>
<evidence type="ECO:0000313" key="31">
    <source>
        <dbReference type="Proteomes" id="UP000466952"/>
    </source>
</evidence>
<evidence type="ECO:0000313" key="10">
    <source>
        <dbReference type="EMBL" id="KAB4213611.1"/>
    </source>
</evidence>
<dbReference type="Proteomes" id="UP000441711">
    <property type="component" value="Unassembled WGS sequence"/>
</dbReference>
<evidence type="ECO:0000313" key="24">
    <source>
        <dbReference type="Proteomes" id="UP000285343"/>
    </source>
</evidence>
<dbReference type="EMBL" id="CZBF01000001">
    <property type="protein sequence ID" value="CUP26560.1"/>
    <property type="molecule type" value="Genomic_DNA"/>
</dbReference>
<evidence type="ECO:0000313" key="12">
    <source>
        <dbReference type="EMBL" id="MDC1853315.1"/>
    </source>
</evidence>
<evidence type="ECO:0000313" key="18">
    <source>
        <dbReference type="EMBL" id="RHC75330.1"/>
    </source>
</evidence>
<feature type="chain" id="PRO_5014252076" evidence="1">
    <location>
        <begin position="23"/>
        <end position="164"/>
    </location>
</feature>
<dbReference type="Proteomes" id="UP001214113">
    <property type="component" value="Unassembled WGS sequence"/>
</dbReference>
<evidence type="ECO:0000313" key="13">
    <source>
        <dbReference type="EMBL" id="MDC1879957.1"/>
    </source>
</evidence>
<dbReference type="EMBL" id="JAQNSG010000006">
    <property type="protein sequence ID" value="MDC1879957.1"/>
    <property type="molecule type" value="Genomic_DNA"/>
</dbReference>
<dbReference type="Proteomes" id="UP000095766">
    <property type="component" value="Unassembled WGS sequence"/>
</dbReference>
<evidence type="ECO:0000313" key="20">
    <source>
        <dbReference type="Proteomes" id="UP000095766"/>
    </source>
</evidence>
<dbReference type="Pfam" id="PF11396">
    <property type="entry name" value="PepSY_like"/>
    <property type="match status" value="1"/>
</dbReference>
<dbReference type="Proteomes" id="UP000285343">
    <property type="component" value="Unassembled WGS sequence"/>
</dbReference>
<dbReference type="Proteomes" id="UP000095788">
    <property type="component" value="Unassembled WGS sequence"/>
</dbReference>
<feature type="signal peptide" evidence="1">
    <location>
        <begin position="1"/>
        <end position="22"/>
    </location>
</feature>
<evidence type="ECO:0000313" key="7">
    <source>
        <dbReference type="EMBL" id="KAB4116600.1"/>
    </source>
</evidence>
<accession>A0A174NGK3</accession>
<organism evidence="5 20">
    <name type="scientific">Bacteroides uniformis</name>
    <dbReference type="NCBI Taxonomy" id="820"/>
    <lineage>
        <taxon>Bacteria</taxon>
        <taxon>Pseudomonadati</taxon>
        <taxon>Bacteroidota</taxon>
        <taxon>Bacteroidia</taxon>
        <taxon>Bacteroidales</taxon>
        <taxon>Bacteroidaceae</taxon>
        <taxon>Bacteroides</taxon>
    </lineage>
</organism>
<dbReference type="Proteomes" id="UP000442334">
    <property type="component" value="Unassembled WGS sequence"/>
</dbReference>
<dbReference type="EMBL" id="WCTM01000002">
    <property type="protein sequence ID" value="KAB4245348.1"/>
    <property type="molecule type" value="Genomic_DNA"/>
</dbReference>
<sequence length="164" mass="18506">MKKLKFGILAGLLILLSVSAFAEGRLPANIQTAFLKLYPQATDVEWEQMAGCYVAEFIADGQEIDVWFNKQAEWVMTETDVESLEKVPAPVAEAFMSSTMTGMRLRDIRIITFPKHPTVIIIEVEQYNSDEEFQLFYAPDGKLLQSLDVTELGGEIYPGLFFND</sequence>
<evidence type="ECO:0000313" key="15">
    <source>
        <dbReference type="EMBL" id="RGS54623.1"/>
    </source>
</evidence>
<reference evidence="19 20" key="1">
    <citation type="submission" date="2015-09" db="EMBL/GenBank/DDBJ databases">
        <authorList>
            <consortium name="Pathogen Informatics"/>
        </authorList>
    </citation>
    <scope>NUCLEOTIDE SEQUENCE [LARGE SCALE GENOMIC DNA]</scope>
    <source>
        <strain evidence="3 19">2789STDY5834847</strain>
        <strain evidence="5 20">2789STDY5834898</strain>
        <strain evidence="4 21">2789STDY5834942</strain>
    </source>
</reference>
<dbReference type="Proteomes" id="UP000466952">
    <property type="component" value="Unassembled WGS sequence"/>
</dbReference>
<reference evidence="26 27" key="3">
    <citation type="journal article" date="2019" name="Nat. Med.">
        <title>A library of human gut bacterial isolates paired with longitudinal multiomics data enables mechanistic microbiome research.</title>
        <authorList>
            <person name="Poyet M."/>
            <person name="Groussin M."/>
            <person name="Gibbons S.M."/>
            <person name="Avila-Pacheco J."/>
            <person name="Jiang X."/>
            <person name="Kearney S.M."/>
            <person name="Perrotta A.R."/>
            <person name="Berdy B."/>
            <person name="Zhao S."/>
            <person name="Lieberman T.D."/>
            <person name="Swanson P.K."/>
            <person name="Smith M."/>
            <person name="Roesemann S."/>
            <person name="Alexander J.E."/>
            <person name="Rich S.A."/>
            <person name="Livny J."/>
            <person name="Vlamakis H."/>
            <person name="Clish C."/>
            <person name="Bullock K."/>
            <person name="Deik A."/>
            <person name="Scott J."/>
            <person name="Pierce K.A."/>
            <person name="Xavier R.J."/>
            <person name="Alm E.J."/>
        </authorList>
    </citation>
    <scope>NUCLEOTIDE SEQUENCE [LARGE SCALE GENOMIC DNA]</scope>
    <source>
        <strain evidence="10 31">BIOML-A11</strain>
        <strain evidence="9 30">BIOML-A21</strain>
        <strain evidence="6 29">BIOML-A36</strain>
        <strain evidence="8 28">BIOML-A37</strain>
        <strain evidence="7 27">BIOML-A38</strain>
        <strain evidence="11 26">BIOML-A6</strain>
    </source>
</reference>
<dbReference type="Proteomes" id="UP001213309">
    <property type="component" value="Unassembled WGS sequence"/>
</dbReference>
<evidence type="ECO:0000313" key="26">
    <source>
        <dbReference type="Proteomes" id="UP000431575"/>
    </source>
</evidence>
<evidence type="ECO:0000313" key="28">
    <source>
        <dbReference type="Proteomes" id="UP000438773"/>
    </source>
</evidence>
<keyword evidence="1" id="KW-0732">Signal</keyword>
<dbReference type="Proteomes" id="UP001222603">
    <property type="component" value="Unassembled WGS sequence"/>
</dbReference>
<evidence type="ECO:0000313" key="5">
    <source>
        <dbReference type="EMBL" id="CUP45159.1"/>
    </source>
</evidence>
<dbReference type="EMBL" id="WCUR01000026">
    <property type="protein sequence ID" value="KAB4116600.1"/>
    <property type="molecule type" value="Genomic_DNA"/>
</dbReference>
<dbReference type="EMBL" id="JAQNSI010000272">
    <property type="protein sequence ID" value="MDC1900860.1"/>
    <property type="molecule type" value="Genomic_DNA"/>
</dbReference>
<reference evidence="12" key="4">
    <citation type="submission" date="2022-10" db="EMBL/GenBank/DDBJ databases">
        <title>Human gut microbiome strain richness.</title>
        <authorList>
            <person name="Chen-Liaw A."/>
        </authorList>
    </citation>
    <scope>NUCLEOTIDE SEQUENCE</scope>
    <source>
        <strain evidence="14">1001713st1_F9_1001713B170221_170320</strain>
        <strain evidence="13">1001713st2_A4_1001713B170214_170313</strain>
        <strain evidence="12">BSD2780061687st1_G10_BSD2780061687b_171204</strain>
    </source>
</reference>
<dbReference type="Proteomes" id="UP000438773">
    <property type="component" value="Unassembled WGS sequence"/>
</dbReference>
<dbReference type="SUPFAM" id="SSF160574">
    <property type="entry name" value="BT0923-like"/>
    <property type="match status" value="1"/>
</dbReference>
<evidence type="ECO:0000313" key="27">
    <source>
        <dbReference type="Proteomes" id="UP000434462"/>
    </source>
</evidence>
<evidence type="ECO:0000313" key="8">
    <source>
        <dbReference type="EMBL" id="KAB4125655.1"/>
    </source>
</evidence>
<dbReference type="EMBL" id="WCUQ01000004">
    <property type="protein sequence ID" value="KAB4125655.1"/>
    <property type="molecule type" value="Genomic_DNA"/>
</dbReference>
<evidence type="ECO:0000313" key="16">
    <source>
        <dbReference type="EMBL" id="RGV37449.1"/>
    </source>
</evidence>
<dbReference type="Gene3D" id="3.10.450.360">
    <property type="match status" value="1"/>
</dbReference>
<dbReference type="EMBL" id="CZAO01000006">
    <property type="protein sequence ID" value="CUP45159.1"/>
    <property type="molecule type" value="Genomic_DNA"/>
</dbReference>
<dbReference type="AlphaFoldDB" id="A0A174NGK3"/>